<accession>A0A2Y9K4S1</accession>
<dbReference type="InterPro" id="IPR028106">
    <property type="entry name" value="DUF4578"/>
</dbReference>
<reference evidence="3" key="1">
    <citation type="submission" date="2025-08" db="UniProtKB">
        <authorList>
            <consortium name="RefSeq"/>
        </authorList>
    </citation>
    <scope>IDENTIFICATION</scope>
    <source>
        <tissue evidence="3">Blood</tissue>
    </source>
</reference>
<proteinExistence type="predicted"/>
<dbReference type="PANTHER" id="PTHR37342:SF1">
    <property type="entry name" value="CHROMOSOME 11 OPEN READING FRAME 52"/>
    <property type="match status" value="1"/>
</dbReference>
<dbReference type="PANTHER" id="PTHR37342">
    <property type="entry name" value="HYPOTHETICAL PROTEIN LOC689959"/>
    <property type="match status" value="1"/>
</dbReference>
<dbReference type="OrthoDB" id="8846498at2759"/>
<dbReference type="KEGG" id="elk:111153703"/>
<sequence length="126" mass="14295">MGNQLCCTGSWSCPSTSQRKKKTGSQARRAPRQQQQQQQQHLLQAHDTRGPIYEQVLEKPATQERSPGLRLKESSLHYADIQVCSSTQPRSAWEVKHLQSENATQYATLRFPQATPRYDSKNGTLV</sequence>
<evidence type="ECO:0000313" key="3">
    <source>
        <dbReference type="RefSeq" id="XP_022368567.1"/>
    </source>
</evidence>
<feature type="region of interest" description="Disordered" evidence="1">
    <location>
        <begin position="11"/>
        <end position="49"/>
    </location>
</feature>
<dbReference type="GeneID" id="111153703"/>
<organism evidence="2 3">
    <name type="scientific">Enhydra lutris kenyoni</name>
    <name type="common">northern sea otter</name>
    <dbReference type="NCBI Taxonomy" id="391180"/>
    <lineage>
        <taxon>Eukaryota</taxon>
        <taxon>Metazoa</taxon>
        <taxon>Chordata</taxon>
        <taxon>Craniata</taxon>
        <taxon>Vertebrata</taxon>
        <taxon>Euteleostomi</taxon>
        <taxon>Mammalia</taxon>
        <taxon>Eutheria</taxon>
        <taxon>Laurasiatheria</taxon>
        <taxon>Carnivora</taxon>
        <taxon>Caniformia</taxon>
        <taxon>Musteloidea</taxon>
        <taxon>Mustelidae</taxon>
        <taxon>Lutrinae</taxon>
        <taxon>Enhydra</taxon>
    </lineage>
</organism>
<protein>
    <submittedName>
        <fullName evidence="3">Uncharacterized protein C11orf52 homolog</fullName>
    </submittedName>
</protein>
<dbReference type="GO" id="GO:0070062">
    <property type="term" value="C:extracellular exosome"/>
    <property type="evidence" value="ECO:0007669"/>
    <property type="project" value="TreeGrafter"/>
</dbReference>
<name>A0A2Y9K4S1_ENHLU</name>
<dbReference type="Proteomes" id="UP000248482">
    <property type="component" value="Unplaced"/>
</dbReference>
<evidence type="ECO:0000313" key="2">
    <source>
        <dbReference type="Proteomes" id="UP000248482"/>
    </source>
</evidence>
<dbReference type="RefSeq" id="XP_022368567.1">
    <property type="nucleotide sequence ID" value="XM_022512859.1"/>
</dbReference>
<dbReference type="Pfam" id="PF15147">
    <property type="entry name" value="DUF4578"/>
    <property type="match status" value="1"/>
</dbReference>
<keyword evidence="2" id="KW-1185">Reference proteome</keyword>
<evidence type="ECO:0000256" key="1">
    <source>
        <dbReference type="SAM" id="MobiDB-lite"/>
    </source>
</evidence>
<dbReference type="AlphaFoldDB" id="A0A2Y9K4S1"/>
<feature type="compositionally biased region" description="Low complexity" evidence="1">
    <location>
        <begin position="26"/>
        <end position="43"/>
    </location>
</feature>
<gene>
    <name evidence="3" type="primary">LOC111153703</name>
</gene>